<dbReference type="EMBL" id="CP054139">
    <property type="protein sequence ID" value="QKJ30962.1"/>
    <property type="molecule type" value="Genomic_DNA"/>
</dbReference>
<evidence type="ECO:0000259" key="2">
    <source>
        <dbReference type="Pfam" id="PF08327"/>
    </source>
</evidence>
<feature type="domain" description="Activator of Hsp90 ATPase homologue 1/2-like C-terminal" evidence="2">
    <location>
        <begin position="15"/>
        <end position="141"/>
    </location>
</feature>
<keyword evidence="4" id="KW-1185">Reference proteome</keyword>
<comment type="similarity">
    <text evidence="1">Belongs to the AHA1 family.</text>
</comment>
<dbReference type="AlphaFoldDB" id="A0A7D4UKQ0"/>
<sequence>MAGKLSVTVTKHINAHVASVWQAFTDPALIKQYLFGTTVTSDWKLGSDITYTGEWEGKSYKDKGQIIDVIPFKKLHTTYWSGMSGKADKPENYVNVYYEVEPEGDGSKVSITQDGIENEAGVEHMKENWGKVLEGMKKLLEGISNN</sequence>
<dbReference type="KEGG" id="mmab:HQ865_14785"/>
<dbReference type="InterPro" id="IPR023393">
    <property type="entry name" value="START-like_dom_sf"/>
</dbReference>
<accession>A0A7D4UKQ0</accession>
<dbReference type="CDD" id="cd07814">
    <property type="entry name" value="SRPBCC_CalC_Aha1-like"/>
    <property type="match status" value="1"/>
</dbReference>
<dbReference type="Proteomes" id="UP000505355">
    <property type="component" value="Chromosome"/>
</dbReference>
<evidence type="ECO:0000313" key="4">
    <source>
        <dbReference type="Proteomes" id="UP000505355"/>
    </source>
</evidence>
<organism evidence="3 4">
    <name type="scientific">Mucilaginibacter mali</name>
    <dbReference type="NCBI Taxonomy" id="2740462"/>
    <lineage>
        <taxon>Bacteria</taxon>
        <taxon>Pseudomonadati</taxon>
        <taxon>Bacteroidota</taxon>
        <taxon>Sphingobacteriia</taxon>
        <taxon>Sphingobacteriales</taxon>
        <taxon>Sphingobacteriaceae</taxon>
        <taxon>Mucilaginibacter</taxon>
    </lineage>
</organism>
<dbReference type="Pfam" id="PF08327">
    <property type="entry name" value="AHSA1"/>
    <property type="match status" value="1"/>
</dbReference>
<dbReference type="RefSeq" id="WP_173415631.1">
    <property type="nucleotide sequence ID" value="NZ_CP054139.1"/>
</dbReference>
<gene>
    <name evidence="3" type="ORF">HQ865_14785</name>
</gene>
<dbReference type="InterPro" id="IPR013538">
    <property type="entry name" value="ASHA1/2-like_C"/>
</dbReference>
<evidence type="ECO:0000313" key="3">
    <source>
        <dbReference type="EMBL" id="QKJ30962.1"/>
    </source>
</evidence>
<dbReference type="Gene3D" id="3.30.530.20">
    <property type="match status" value="1"/>
</dbReference>
<protein>
    <submittedName>
        <fullName evidence="3">SRPBCC domain-containing protein</fullName>
    </submittedName>
</protein>
<evidence type="ECO:0000256" key="1">
    <source>
        <dbReference type="ARBA" id="ARBA00006817"/>
    </source>
</evidence>
<reference evidence="3 4" key="1">
    <citation type="submission" date="2020-05" db="EMBL/GenBank/DDBJ databases">
        <title>Mucilaginibacter mali sp. nov.</title>
        <authorList>
            <person name="Kim H.S."/>
            <person name="Lee K.C."/>
            <person name="Suh M.K."/>
            <person name="Kim J.-S."/>
            <person name="Han K.-I."/>
            <person name="Eom M.K."/>
            <person name="Shin Y.K."/>
            <person name="Lee J.-S."/>
        </authorList>
    </citation>
    <scope>NUCLEOTIDE SEQUENCE [LARGE SCALE GENOMIC DNA]</scope>
    <source>
        <strain evidence="3 4">G2-14</strain>
    </source>
</reference>
<dbReference type="SUPFAM" id="SSF55961">
    <property type="entry name" value="Bet v1-like"/>
    <property type="match status" value="1"/>
</dbReference>
<name>A0A7D4UKQ0_9SPHI</name>
<proteinExistence type="inferred from homology"/>